<dbReference type="Proteomes" id="UP000254597">
    <property type="component" value="Unassembled WGS sequence"/>
</dbReference>
<evidence type="ECO:0000313" key="2">
    <source>
        <dbReference type="Proteomes" id="UP000254597"/>
    </source>
</evidence>
<reference evidence="1 2" key="1">
    <citation type="submission" date="2018-06" db="EMBL/GenBank/DDBJ databases">
        <authorList>
            <consortium name="Pathogen Informatics"/>
            <person name="Doyle S."/>
        </authorList>
    </citation>
    <scope>NUCLEOTIDE SEQUENCE [LARGE SCALE GENOMIC DNA]</scope>
    <source>
        <strain evidence="1 2">NCTC10252</strain>
    </source>
</reference>
<proteinExistence type="predicted"/>
<dbReference type="EMBL" id="UGWP01000004">
    <property type="protein sequence ID" value="SUF55377.1"/>
    <property type="molecule type" value="Genomic_DNA"/>
</dbReference>
<dbReference type="AlphaFoldDB" id="A0A379QEA3"/>
<organism evidence="1 2">
    <name type="scientific">Salmonella enterica</name>
    <name type="common">Salmonella choleraesuis</name>
    <dbReference type="NCBI Taxonomy" id="28901"/>
    <lineage>
        <taxon>Bacteria</taxon>
        <taxon>Pseudomonadati</taxon>
        <taxon>Pseudomonadota</taxon>
        <taxon>Gammaproteobacteria</taxon>
        <taxon>Enterobacterales</taxon>
        <taxon>Enterobacteriaceae</taxon>
        <taxon>Salmonella</taxon>
    </lineage>
</organism>
<name>A0A379QEA3_SALER</name>
<protein>
    <submittedName>
        <fullName evidence="1">Uncharacterized protein</fullName>
    </submittedName>
</protein>
<evidence type="ECO:0000313" key="1">
    <source>
        <dbReference type="EMBL" id="SUF55377.1"/>
    </source>
</evidence>
<sequence length="33" mass="3823">MIINMEFSWIYYYGTGGEFMALLIPVDDLTVGY</sequence>
<gene>
    <name evidence="1" type="ORF">NCTC10252_00559</name>
</gene>
<accession>A0A379QEA3</accession>